<dbReference type="Proteomes" id="UP000823860">
    <property type="component" value="Unassembled WGS sequence"/>
</dbReference>
<evidence type="ECO:0000259" key="7">
    <source>
        <dbReference type="Pfam" id="PF07980"/>
    </source>
</evidence>
<dbReference type="GO" id="GO:0009279">
    <property type="term" value="C:cell outer membrane"/>
    <property type="evidence" value="ECO:0007669"/>
    <property type="project" value="UniProtKB-SubCell"/>
</dbReference>
<dbReference type="InterPro" id="IPR033985">
    <property type="entry name" value="SusD-like_N"/>
</dbReference>
<organism evidence="9 10">
    <name type="scientific">Candidatus Bacteroides intestinavium</name>
    <dbReference type="NCBI Taxonomy" id="2838469"/>
    <lineage>
        <taxon>Bacteria</taxon>
        <taxon>Pseudomonadati</taxon>
        <taxon>Bacteroidota</taxon>
        <taxon>Bacteroidia</taxon>
        <taxon>Bacteroidales</taxon>
        <taxon>Bacteroidaceae</taxon>
        <taxon>Bacteroides</taxon>
    </lineage>
</organism>
<evidence type="ECO:0000313" key="10">
    <source>
        <dbReference type="Proteomes" id="UP000823860"/>
    </source>
</evidence>
<proteinExistence type="inferred from homology"/>
<name>A0A9D2HPT4_9BACE</name>
<dbReference type="Gene3D" id="1.25.40.390">
    <property type="match status" value="1"/>
</dbReference>
<evidence type="ECO:0000256" key="2">
    <source>
        <dbReference type="ARBA" id="ARBA00006275"/>
    </source>
</evidence>
<evidence type="ECO:0000313" key="9">
    <source>
        <dbReference type="EMBL" id="HJA82785.1"/>
    </source>
</evidence>
<protein>
    <submittedName>
        <fullName evidence="9">RagB/SusD family nutrient uptake outer membrane protein</fullName>
    </submittedName>
</protein>
<dbReference type="InterPro" id="IPR011990">
    <property type="entry name" value="TPR-like_helical_dom_sf"/>
</dbReference>
<dbReference type="SUPFAM" id="SSF48452">
    <property type="entry name" value="TPR-like"/>
    <property type="match status" value="1"/>
</dbReference>
<dbReference type="Pfam" id="PF07980">
    <property type="entry name" value="SusD_RagB"/>
    <property type="match status" value="1"/>
</dbReference>
<evidence type="ECO:0000256" key="1">
    <source>
        <dbReference type="ARBA" id="ARBA00004442"/>
    </source>
</evidence>
<evidence type="ECO:0000256" key="6">
    <source>
        <dbReference type="SAM" id="SignalP"/>
    </source>
</evidence>
<reference evidence="9" key="1">
    <citation type="journal article" date="2021" name="PeerJ">
        <title>Extensive microbial diversity within the chicken gut microbiome revealed by metagenomics and culture.</title>
        <authorList>
            <person name="Gilroy R."/>
            <person name="Ravi A."/>
            <person name="Getino M."/>
            <person name="Pursley I."/>
            <person name="Horton D.L."/>
            <person name="Alikhan N.F."/>
            <person name="Baker D."/>
            <person name="Gharbi K."/>
            <person name="Hall N."/>
            <person name="Watson M."/>
            <person name="Adriaenssens E.M."/>
            <person name="Foster-Nyarko E."/>
            <person name="Jarju S."/>
            <person name="Secka A."/>
            <person name="Antonio M."/>
            <person name="Oren A."/>
            <person name="Chaudhuri R.R."/>
            <person name="La Ragione R."/>
            <person name="Hildebrand F."/>
            <person name="Pallen M.J."/>
        </authorList>
    </citation>
    <scope>NUCLEOTIDE SEQUENCE</scope>
    <source>
        <strain evidence="9">ChiHecec1B25-7008</strain>
    </source>
</reference>
<dbReference type="InterPro" id="IPR012944">
    <property type="entry name" value="SusD_RagB_dom"/>
</dbReference>
<feature type="domain" description="RagB/SusD" evidence="7">
    <location>
        <begin position="262"/>
        <end position="547"/>
    </location>
</feature>
<keyword evidence="5" id="KW-0998">Cell outer membrane</keyword>
<accession>A0A9D2HPT4</accession>
<comment type="subcellular location">
    <subcellularLocation>
        <location evidence="1">Cell outer membrane</location>
    </subcellularLocation>
</comment>
<feature type="signal peptide" evidence="6">
    <location>
        <begin position="1"/>
        <end position="18"/>
    </location>
</feature>
<evidence type="ECO:0000256" key="4">
    <source>
        <dbReference type="ARBA" id="ARBA00023136"/>
    </source>
</evidence>
<keyword evidence="4" id="KW-0472">Membrane</keyword>
<reference evidence="9" key="2">
    <citation type="submission" date="2021-04" db="EMBL/GenBank/DDBJ databases">
        <authorList>
            <person name="Gilroy R."/>
        </authorList>
    </citation>
    <scope>NUCLEOTIDE SEQUENCE</scope>
    <source>
        <strain evidence="9">ChiHecec1B25-7008</strain>
    </source>
</reference>
<dbReference type="EMBL" id="DWZE01000027">
    <property type="protein sequence ID" value="HJA82785.1"/>
    <property type="molecule type" value="Genomic_DNA"/>
</dbReference>
<keyword evidence="3 6" id="KW-0732">Signal</keyword>
<comment type="caution">
    <text evidence="9">The sequence shown here is derived from an EMBL/GenBank/DDBJ whole genome shotgun (WGS) entry which is preliminary data.</text>
</comment>
<evidence type="ECO:0000259" key="8">
    <source>
        <dbReference type="Pfam" id="PF14322"/>
    </source>
</evidence>
<feature type="chain" id="PRO_5039194913" evidence="6">
    <location>
        <begin position="19"/>
        <end position="548"/>
    </location>
</feature>
<dbReference type="AlphaFoldDB" id="A0A9D2HPT4"/>
<evidence type="ECO:0000256" key="5">
    <source>
        <dbReference type="ARBA" id="ARBA00023237"/>
    </source>
</evidence>
<feature type="domain" description="SusD-like N-terminal" evidence="8">
    <location>
        <begin position="32"/>
        <end position="155"/>
    </location>
</feature>
<dbReference type="Pfam" id="PF14322">
    <property type="entry name" value="SusD-like_3"/>
    <property type="match status" value="1"/>
</dbReference>
<sequence>MKKVYMLLLAGVTLSACSLDRFPHDALSTTTFPKTEKDIEMLAIGCYDGYVDQNYTVYNDVFSDNGYCAINKNFSIYASGDATHETPGIGWFDYTTITRCNNFLAQVENTNIEFSNPQRLTQLKNEVRFLRAWRYYMMATAYGDVPLVTEVVKNLEEAKLPATPESEIAEFIIKETDEISQEGQLDVVPQESGRITRGAALALKMRTCLYYKKYEETIKAADDIIQLGIYDLYKQGDAPYTSLFQEANEDNCEIILAFKKAMNDYKNQTIIEFCNVNDGGWSAFVPIQDLVDAYEMKNGLTIEEAELTGEYDPVHPYKNRDPRFYSTILFSGADWVNLNGVYRIYNTLDATIDGETNKDHRTYSTDASQSGYTLRKYMNPLTQYTDINNTGLDFIIFRYAEVLLSKAEALIELNRSGNDLDEACSLINMVRNRAGMPNVDRSKYNDQARLRELLRRERRVEFAFEGLRRCDIVRWGIAMEVLNGPIYGSNYGTVIMDASIPEEERAVIKPGEENSVILELRSLKNTYMPIPQTELDRNPNLKQTNLSY</sequence>
<evidence type="ECO:0000256" key="3">
    <source>
        <dbReference type="ARBA" id="ARBA00022729"/>
    </source>
</evidence>
<comment type="similarity">
    <text evidence="2">Belongs to the SusD family.</text>
</comment>
<gene>
    <name evidence="9" type="ORF">H9785_02245</name>
</gene>
<dbReference type="PROSITE" id="PS51257">
    <property type="entry name" value="PROKAR_LIPOPROTEIN"/>
    <property type="match status" value="1"/>
</dbReference>